<keyword evidence="5" id="KW-0560">Oxidoreductase</keyword>
<dbReference type="SUPFAM" id="SSF56645">
    <property type="entry name" value="Acyl-CoA dehydrogenase NM domain-like"/>
    <property type="match status" value="1"/>
</dbReference>
<comment type="cofactor">
    <cofactor evidence="1">
        <name>FAD</name>
        <dbReference type="ChEBI" id="CHEBI:57692"/>
    </cofactor>
</comment>
<evidence type="ECO:0000313" key="10">
    <source>
        <dbReference type="EMBL" id="VAV90240.1"/>
    </source>
</evidence>
<dbReference type="GO" id="GO:0016627">
    <property type="term" value="F:oxidoreductase activity, acting on the CH-CH group of donors"/>
    <property type="evidence" value="ECO:0007669"/>
    <property type="project" value="InterPro"/>
</dbReference>
<dbReference type="InterPro" id="IPR006091">
    <property type="entry name" value="Acyl-CoA_Oxase/DH_mid-dom"/>
</dbReference>
<dbReference type="PANTHER" id="PTHR42803">
    <property type="entry name" value="ACYL-COA DEHYDROGENASE"/>
    <property type="match status" value="1"/>
</dbReference>
<feature type="domain" description="Acetyl-CoA dehydrogenase-like C-terminal" evidence="9">
    <location>
        <begin position="467"/>
        <end position="592"/>
    </location>
</feature>
<name>A0A3B0RAS8_9ZZZZ</name>
<dbReference type="InterPro" id="IPR052166">
    <property type="entry name" value="Diverse_Acyl-CoA_DH"/>
</dbReference>
<evidence type="ECO:0000259" key="9">
    <source>
        <dbReference type="Pfam" id="PF12806"/>
    </source>
</evidence>
<dbReference type="InterPro" id="IPR025878">
    <property type="entry name" value="Acyl-CoA_dh-like_C_dom"/>
</dbReference>
<reference evidence="10" key="1">
    <citation type="submission" date="2018-06" db="EMBL/GenBank/DDBJ databases">
        <authorList>
            <person name="Zhirakovskaya E."/>
        </authorList>
    </citation>
    <scope>NUCLEOTIDE SEQUENCE</scope>
</reference>
<keyword evidence="3" id="KW-0285">Flavoprotein</keyword>
<protein>
    <submittedName>
        <fullName evidence="10">3-methylmercaptopropionyl-CoA dehydrogenase (DmdC)</fullName>
    </submittedName>
</protein>
<dbReference type="InterPro" id="IPR013786">
    <property type="entry name" value="AcylCoA_DH/ox_N"/>
</dbReference>
<feature type="domain" description="Acyl-CoA oxidase/dehydrogenase middle" evidence="7">
    <location>
        <begin position="162"/>
        <end position="270"/>
    </location>
</feature>
<feature type="domain" description="Acyl-CoA dehydrogenase/oxidase N-terminal" evidence="8">
    <location>
        <begin position="79"/>
        <end position="157"/>
    </location>
</feature>
<dbReference type="InterPro" id="IPR009100">
    <property type="entry name" value="AcylCoA_DH/oxidase_NM_dom_sf"/>
</dbReference>
<proteinExistence type="inferred from homology"/>
<sequence length="596" mass="65190">MPTYSAPVKDIKFLLHDYFNTSQYDNMPAFAEATPDLLDAILDEAAKVTENVFQPLNLPGDGQGCRLEDGKVITPDGFKEAYNQYLEGGWQGLTGDVDYGGQGLPQTLGLVLNELMVSANWGFAMYPGLTKGATESIYAWGTDEQKEKYLPKMYSAEWAGTMNLTEPHCGTDLGLLRTKAEPQDDGSYKITGTKIFISAGDHDLTENIIHLVLAKIPGGPDGVKGISLFIVPRNVINDDGTIGENNSVSCGSLEEKLGIHSNATCVMNYDEATGYLLGDKHKGMKAMFTMMNEARLGVAIQGLSIAEVAQQNAVIYANDRIQGRALTGPQNPDDKADPIMVHPDVRRMLMTNRAFIEGSRAMAVWAGILVDTTRQHPDEAERAKAEDLLALMTPVLKSYLTDQGVEAASRALQCFGGHGYIREWGMEQFLRDARIAPIYEGTNGIQAMDLIGRKLPANGGAAIRAYFEMVQTFIDDNKANDDLATYIPLLEKALGRLQGASMWLMQNGMSNPNNAGSGAHYYLNLLALVTMAYFWADMVKKSSEMLANGEGDKEFLENKRITADFFYSHMLPETSSLKVKIEAGADSVMALDAQSF</sequence>
<dbReference type="Gene3D" id="1.20.140.10">
    <property type="entry name" value="Butyryl-CoA Dehydrogenase, subunit A, domain 3"/>
    <property type="match status" value="1"/>
</dbReference>
<feature type="domain" description="Acyl-CoA dehydrogenase/oxidase C-terminal" evidence="6">
    <location>
        <begin position="282"/>
        <end position="450"/>
    </location>
</feature>
<evidence type="ECO:0000259" key="6">
    <source>
        <dbReference type="Pfam" id="PF00441"/>
    </source>
</evidence>
<evidence type="ECO:0000256" key="5">
    <source>
        <dbReference type="ARBA" id="ARBA00023002"/>
    </source>
</evidence>
<dbReference type="InterPro" id="IPR046373">
    <property type="entry name" value="Acyl-CoA_Oxase/DH_mid-dom_sf"/>
</dbReference>
<evidence type="ECO:0000256" key="4">
    <source>
        <dbReference type="ARBA" id="ARBA00022827"/>
    </source>
</evidence>
<dbReference type="Pfam" id="PF12806">
    <property type="entry name" value="Acyl-CoA_dh_C"/>
    <property type="match status" value="1"/>
</dbReference>
<dbReference type="AlphaFoldDB" id="A0A3B0RAS8"/>
<evidence type="ECO:0000256" key="3">
    <source>
        <dbReference type="ARBA" id="ARBA00022630"/>
    </source>
</evidence>
<dbReference type="Gene3D" id="1.10.540.10">
    <property type="entry name" value="Acyl-CoA dehydrogenase/oxidase, N-terminal domain"/>
    <property type="match status" value="1"/>
</dbReference>
<evidence type="ECO:0000259" key="8">
    <source>
        <dbReference type="Pfam" id="PF02771"/>
    </source>
</evidence>
<dbReference type="EMBL" id="UOED01000056">
    <property type="protein sequence ID" value="VAV90240.1"/>
    <property type="molecule type" value="Genomic_DNA"/>
</dbReference>
<dbReference type="PANTHER" id="PTHR42803:SF1">
    <property type="entry name" value="BROAD-SPECIFICITY LINEAR ACYL-COA DEHYDROGENASE FADE5"/>
    <property type="match status" value="1"/>
</dbReference>
<dbReference type="GO" id="GO:0050660">
    <property type="term" value="F:flavin adenine dinucleotide binding"/>
    <property type="evidence" value="ECO:0007669"/>
    <property type="project" value="InterPro"/>
</dbReference>
<dbReference type="InterPro" id="IPR037069">
    <property type="entry name" value="AcylCoA_DH/ox_N_sf"/>
</dbReference>
<dbReference type="Pfam" id="PF02771">
    <property type="entry name" value="Acyl-CoA_dh_N"/>
    <property type="match status" value="1"/>
</dbReference>
<dbReference type="InterPro" id="IPR036250">
    <property type="entry name" value="AcylCo_DH-like_C"/>
</dbReference>
<comment type="similarity">
    <text evidence="2">Belongs to the acyl-CoA dehydrogenase family.</text>
</comment>
<dbReference type="Pfam" id="PF02770">
    <property type="entry name" value="Acyl-CoA_dh_M"/>
    <property type="match status" value="1"/>
</dbReference>
<gene>
    <name evidence="10" type="ORF">MNBD_ALPHA02-767</name>
</gene>
<dbReference type="InterPro" id="IPR009075">
    <property type="entry name" value="AcylCo_DH/oxidase_C"/>
</dbReference>
<evidence type="ECO:0000256" key="2">
    <source>
        <dbReference type="ARBA" id="ARBA00009347"/>
    </source>
</evidence>
<keyword evidence="4" id="KW-0274">FAD</keyword>
<dbReference type="Pfam" id="PF00441">
    <property type="entry name" value="Acyl-CoA_dh_1"/>
    <property type="match status" value="1"/>
</dbReference>
<dbReference type="Gene3D" id="2.40.110.10">
    <property type="entry name" value="Butyryl-CoA Dehydrogenase, subunit A, domain 2"/>
    <property type="match status" value="1"/>
</dbReference>
<dbReference type="SUPFAM" id="SSF47203">
    <property type="entry name" value="Acyl-CoA dehydrogenase C-terminal domain-like"/>
    <property type="match status" value="1"/>
</dbReference>
<dbReference type="FunFam" id="2.40.110.10:FF:000031">
    <property type="entry name" value="Acyl-CoA dehydrogenase, putative"/>
    <property type="match status" value="1"/>
</dbReference>
<evidence type="ECO:0000259" key="7">
    <source>
        <dbReference type="Pfam" id="PF02770"/>
    </source>
</evidence>
<evidence type="ECO:0000256" key="1">
    <source>
        <dbReference type="ARBA" id="ARBA00001974"/>
    </source>
</evidence>
<organism evidence="10">
    <name type="scientific">hydrothermal vent metagenome</name>
    <dbReference type="NCBI Taxonomy" id="652676"/>
    <lineage>
        <taxon>unclassified sequences</taxon>
        <taxon>metagenomes</taxon>
        <taxon>ecological metagenomes</taxon>
    </lineage>
</organism>
<accession>A0A3B0RAS8</accession>